<keyword evidence="8" id="KW-0449">Lipoprotein</keyword>
<feature type="signal peptide" evidence="8">
    <location>
        <begin position="1"/>
        <end position="18"/>
    </location>
</feature>
<dbReference type="GO" id="GO:0071970">
    <property type="term" value="P:fungal-type cell wall (1-&gt;3)-beta-D-glucan biosynthetic process"/>
    <property type="evidence" value="ECO:0007669"/>
    <property type="project" value="TreeGrafter"/>
</dbReference>
<dbReference type="EC" id="2.4.1.-" evidence="8"/>
<gene>
    <name evidence="11" type="ORF">HO133_011067</name>
</gene>
<comment type="similarity">
    <text evidence="3 8">Belongs to the glycosyl hydrolase 72 family.</text>
</comment>
<keyword evidence="8" id="KW-0808">Transferase</keyword>
<dbReference type="GO" id="GO:0042124">
    <property type="term" value="F:1,3-beta-glucanosyltransferase activity"/>
    <property type="evidence" value="ECO:0007669"/>
    <property type="project" value="TreeGrafter"/>
</dbReference>
<feature type="transmembrane region" description="Helical" evidence="9">
    <location>
        <begin position="914"/>
        <end position="931"/>
    </location>
</feature>
<evidence type="ECO:0000256" key="6">
    <source>
        <dbReference type="ARBA" id="ARBA00023180"/>
    </source>
</evidence>
<dbReference type="GO" id="GO:0004553">
    <property type="term" value="F:hydrolase activity, hydrolyzing O-glycosyl compounds"/>
    <property type="evidence" value="ECO:0007669"/>
    <property type="project" value="InterPro"/>
</dbReference>
<dbReference type="Gene3D" id="3.20.20.80">
    <property type="entry name" value="Glycosidases"/>
    <property type="match status" value="2"/>
</dbReference>
<evidence type="ECO:0000256" key="4">
    <source>
        <dbReference type="ARBA" id="ARBA00022729"/>
    </source>
</evidence>
<name>A0A8H6CJ07_9LECA</name>
<organism evidence="11 12">
    <name type="scientific">Letharia lupina</name>
    <dbReference type="NCBI Taxonomy" id="560253"/>
    <lineage>
        <taxon>Eukaryota</taxon>
        <taxon>Fungi</taxon>
        <taxon>Dikarya</taxon>
        <taxon>Ascomycota</taxon>
        <taxon>Pezizomycotina</taxon>
        <taxon>Lecanoromycetes</taxon>
        <taxon>OSLEUM clade</taxon>
        <taxon>Lecanoromycetidae</taxon>
        <taxon>Lecanorales</taxon>
        <taxon>Lecanorineae</taxon>
        <taxon>Parmeliaceae</taxon>
        <taxon>Letharia</taxon>
    </lineage>
</organism>
<keyword evidence="5" id="KW-0378">Hydrolase</keyword>
<proteinExistence type="inferred from homology"/>
<protein>
    <recommendedName>
        <fullName evidence="8">1,3-beta-glucanosyltransferase</fullName>
        <ecNumber evidence="8">2.4.1.-</ecNumber>
    </recommendedName>
</protein>
<dbReference type="InterPro" id="IPR017853">
    <property type="entry name" value="GH"/>
</dbReference>
<evidence type="ECO:0000256" key="9">
    <source>
        <dbReference type="SAM" id="Phobius"/>
    </source>
</evidence>
<dbReference type="PANTHER" id="PTHR31468:SF8">
    <property type="entry name" value="1,3-BETA-GLUCANOSYLTRANSFERASE GAS2"/>
    <property type="match status" value="1"/>
</dbReference>
<dbReference type="Pfam" id="PF26410">
    <property type="entry name" value="GH5_mannosidase"/>
    <property type="match status" value="1"/>
</dbReference>
<keyword evidence="12" id="KW-1185">Reference proteome</keyword>
<dbReference type="GO" id="GO:0005886">
    <property type="term" value="C:plasma membrane"/>
    <property type="evidence" value="ECO:0007669"/>
    <property type="project" value="UniProtKB-SubCell"/>
</dbReference>
<dbReference type="GeneID" id="59339457"/>
<keyword evidence="4 8" id="KW-0732">Signal</keyword>
<dbReference type="Pfam" id="PF03198">
    <property type="entry name" value="Glyco_hydro_72"/>
    <property type="match status" value="1"/>
</dbReference>
<evidence type="ECO:0000313" key="12">
    <source>
        <dbReference type="Proteomes" id="UP000593566"/>
    </source>
</evidence>
<keyword evidence="9" id="KW-1133">Transmembrane helix</keyword>
<comment type="caution">
    <text evidence="11">The sequence shown here is derived from an EMBL/GenBank/DDBJ whole genome shotgun (WGS) entry which is preliminary data.</text>
</comment>
<dbReference type="PANTHER" id="PTHR31468">
    <property type="entry name" value="1,3-BETA-GLUCANOSYLTRANSFERASE GAS1"/>
    <property type="match status" value="1"/>
</dbReference>
<evidence type="ECO:0000256" key="7">
    <source>
        <dbReference type="ARBA" id="ARBA00023295"/>
    </source>
</evidence>
<feature type="chain" id="PRO_5034604268" description="1,3-beta-glucanosyltransferase" evidence="8">
    <location>
        <begin position="19"/>
        <end position="932"/>
    </location>
</feature>
<comment type="similarity">
    <text evidence="2">Belongs to the glycosyl hydrolase 5 (cellulase A) family.</text>
</comment>
<evidence type="ECO:0000256" key="5">
    <source>
        <dbReference type="ARBA" id="ARBA00022801"/>
    </source>
</evidence>
<dbReference type="InterPro" id="IPR001547">
    <property type="entry name" value="Glyco_hydro_5"/>
</dbReference>
<evidence type="ECO:0000313" key="11">
    <source>
        <dbReference type="EMBL" id="KAF6224490.1"/>
    </source>
</evidence>
<dbReference type="GO" id="GO:0000272">
    <property type="term" value="P:polysaccharide catabolic process"/>
    <property type="evidence" value="ECO:0007669"/>
    <property type="project" value="InterPro"/>
</dbReference>
<dbReference type="RefSeq" id="XP_037153550.1">
    <property type="nucleotide sequence ID" value="XM_037301916.1"/>
</dbReference>
<sequence length="932" mass="100401">MSGFCMLLQLLMVNGAPAANGAPKFISSTTKTTTAKSKTLSTSAKISTITSKSSIVTSKSSSIVTVSTTKASSTLSSSATYPTPTVPIGAGGGPFATVEGRMFQIQSKTQYFAGTNAWWLGQLQNNTDVFNVFADLALSQLKVARVWGFSETNNAATASSVYYQVLNSSGQYFNFDSNTGIPRLDYVVSTAEAKGVKLVLPLANNWGALGGIPAYTSAFGGNATSWFTDAKSQAVYKKYINLIVNRYKSSAAIFAWELCNEPRCSGCSTSVISNWASDISAYIKSLDSQHMVALGDEGWMTPPVGDGSYAYSGYEGIDFVKNLAISTLDYGTFHLYPDSWGYNDTWGNEWIMQHNAAGKAAGKPVVFEEYGSTNTTNHSAICEPWQQTTLLNTSVAYDSFWQFATTLSIDPYDDYAIYYNSTAGSDYEVYWLLTFRSFYRRQLICVYQAAVDLLSAVNIKDLVFASSIPPTHSNPRISSSAYPFEHPSRSETSTVIMFTRVLSLALLAAVNIVSAADMPTISAVGAKFFFSNGTQYYIKGVAYQLTSLDPLTNVTQCMLDAASMADLGANSIRVYHVDSTADHDACMSAFASYGIYLWLDLDTFDSQFNQALPAWNQTQLSAFEDVLDEFQQYDNLAGVFVANEALTLLNGSDTAPFVKAAIRDVKAYRQSKNYRDIPVGYSGADIPSLRPMLQNYLACGSDPADSADFFSLNVYEWCGQSSFDGSGYNELVQNATGLQIPIFISETGCRIPKPRTFDDMDSILGKDMEDAFSGAVVYEWIEETNDYGLISYGPKVNDMTNTAALDGYIRTGTPMPVSPDYSNLKSHWATLHPTGVALSAYSASASSLTPIACPSSTVNGWIVDPTQSLPSVGQTIDLAATSTGGLGGSATGNAKPSSTAKKGDAAAMHTGNEVAGMGVGLVGVMLGFLFWL</sequence>
<dbReference type="EMBL" id="JACCJB010000009">
    <property type="protein sequence ID" value="KAF6224490.1"/>
    <property type="molecule type" value="Genomic_DNA"/>
</dbReference>
<keyword evidence="8" id="KW-0336">GPI-anchor</keyword>
<evidence type="ECO:0000256" key="1">
    <source>
        <dbReference type="ARBA" id="ARBA00004609"/>
    </source>
</evidence>
<feature type="domain" description="Glycoside hydrolase family 5" evidence="10">
    <location>
        <begin position="223"/>
        <end position="374"/>
    </location>
</feature>
<keyword evidence="7" id="KW-0326">Glycosidase</keyword>
<evidence type="ECO:0000256" key="2">
    <source>
        <dbReference type="ARBA" id="ARBA00005641"/>
    </source>
</evidence>
<reference evidence="11 12" key="1">
    <citation type="journal article" date="2020" name="Genomics">
        <title>Complete, high-quality genomes from long-read metagenomic sequencing of two wolf lichen thalli reveals enigmatic genome architecture.</title>
        <authorList>
            <person name="McKenzie S.K."/>
            <person name="Walston R.F."/>
            <person name="Allen J.L."/>
        </authorList>
    </citation>
    <scope>NUCLEOTIDE SEQUENCE [LARGE SCALE GENOMIC DNA]</scope>
    <source>
        <strain evidence="11">WasteWater1</strain>
    </source>
</reference>
<dbReference type="InterPro" id="IPR004886">
    <property type="entry name" value="Glucanosyltransferase"/>
</dbReference>
<dbReference type="GO" id="GO:0031505">
    <property type="term" value="P:fungal-type cell wall organization"/>
    <property type="evidence" value="ECO:0007669"/>
    <property type="project" value="TreeGrafter"/>
</dbReference>
<keyword evidence="9" id="KW-0812">Transmembrane</keyword>
<dbReference type="AlphaFoldDB" id="A0A8H6CJ07"/>
<comment type="subcellular location">
    <subcellularLocation>
        <location evidence="1 8">Cell membrane</location>
        <topology evidence="1 8">Lipid-anchor</topology>
        <topology evidence="1 8">GPI-anchor</topology>
    </subcellularLocation>
</comment>
<keyword evidence="8 9" id="KW-0472">Membrane</keyword>
<comment type="function">
    <text evidence="8">Splits internally a 1,3-beta-glucan molecule and transfers the newly generated reducing end (the donor) to the non-reducing end of another 1,3-beta-glucan molecule (the acceptor) forming a 1,3-beta linkage, resulting in the elongation of 1,3-beta-glucan chains in the cell wall.</text>
</comment>
<dbReference type="SUPFAM" id="SSF51445">
    <property type="entry name" value="(Trans)glycosidases"/>
    <property type="match status" value="2"/>
</dbReference>
<keyword evidence="6" id="KW-0325">Glycoprotein</keyword>
<evidence type="ECO:0000259" key="10">
    <source>
        <dbReference type="Pfam" id="PF26410"/>
    </source>
</evidence>
<evidence type="ECO:0000256" key="3">
    <source>
        <dbReference type="ARBA" id="ARBA00007528"/>
    </source>
</evidence>
<dbReference type="Proteomes" id="UP000593566">
    <property type="component" value="Unassembled WGS sequence"/>
</dbReference>
<accession>A0A8H6CJ07</accession>
<dbReference type="GO" id="GO:0098552">
    <property type="term" value="C:side of membrane"/>
    <property type="evidence" value="ECO:0007669"/>
    <property type="project" value="UniProtKB-KW"/>
</dbReference>
<evidence type="ECO:0000256" key="8">
    <source>
        <dbReference type="RuleBase" id="RU361209"/>
    </source>
</evidence>